<dbReference type="Pfam" id="PF00440">
    <property type="entry name" value="TetR_N"/>
    <property type="match status" value="1"/>
</dbReference>
<protein>
    <submittedName>
        <fullName evidence="6">Helix-turn-helix transcriptional regulator</fullName>
    </submittedName>
</protein>
<proteinExistence type="predicted"/>
<accession>A0ABR8RNX9</accession>
<organism evidence="6 7">
    <name type="scientific">Oerskovia rustica</name>
    <dbReference type="NCBI Taxonomy" id="2762237"/>
    <lineage>
        <taxon>Bacteria</taxon>
        <taxon>Bacillati</taxon>
        <taxon>Actinomycetota</taxon>
        <taxon>Actinomycetes</taxon>
        <taxon>Micrococcales</taxon>
        <taxon>Cellulomonadaceae</taxon>
        <taxon>Oerskovia</taxon>
    </lineage>
</organism>
<reference evidence="6 7" key="1">
    <citation type="submission" date="2020-08" db="EMBL/GenBank/DDBJ databases">
        <title>A Genomic Blueprint of the Chicken Gut Microbiome.</title>
        <authorList>
            <person name="Gilroy R."/>
            <person name="Ravi A."/>
            <person name="Getino M."/>
            <person name="Pursley I."/>
            <person name="Horton D.L."/>
            <person name="Alikhan N.-F."/>
            <person name="Baker D."/>
            <person name="Gharbi K."/>
            <person name="Hall N."/>
            <person name="Watson M."/>
            <person name="Adriaenssens E.M."/>
            <person name="Foster-Nyarko E."/>
            <person name="Jarju S."/>
            <person name="Secka A."/>
            <person name="Antonio M."/>
            <person name="Oren A."/>
            <person name="Chaudhuri R."/>
            <person name="La Ragione R.M."/>
            <person name="Hildebrand F."/>
            <person name="Pallen M.J."/>
        </authorList>
    </citation>
    <scope>NUCLEOTIDE SEQUENCE [LARGE SCALE GENOMIC DNA]</scope>
    <source>
        <strain evidence="6 7">Sa4CUA1</strain>
    </source>
</reference>
<evidence type="ECO:0000256" key="3">
    <source>
        <dbReference type="ARBA" id="ARBA00023163"/>
    </source>
</evidence>
<dbReference type="Gene3D" id="1.10.357.10">
    <property type="entry name" value="Tetracycline Repressor, domain 2"/>
    <property type="match status" value="1"/>
</dbReference>
<feature type="DNA-binding region" description="H-T-H motif" evidence="4">
    <location>
        <begin position="29"/>
        <end position="48"/>
    </location>
</feature>
<gene>
    <name evidence="6" type="ORF">H9652_03655</name>
</gene>
<keyword evidence="2 4" id="KW-0238">DNA-binding</keyword>
<dbReference type="PRINTS" id="PR00455">
    <property type="entry name" value="HTHTETR"/>
</dbReference>
<dbReference type="Proteomes" id="UP000641803">
    <property type="component" value="Unassembled WGS sequence"/>
</dbReference>
<dbReference type="Gene3D" id="1.10.10.60">
    <property type="entry name" value="Homeodomain-like"/>
    <property type="match status" value="1"/>
</dbReference>
<evidence type="ECO:0000256" key="4">
    <source>
        <dbReference type="PROSITE-ProRule" id="PRU00335"/>
    </source>
</evidence>
<dbReference type="PANTHER" id="PTHR47506">
    <property type="entry name" value="TRANSCRIPTIONAL REGULATORY PROTEIN"/>
    <property type="match status" value="1"/>
</dbReference>
<evidence type="ECO:0000313" key="7">
    <source>
        <dbReference type="Proteomes" id="UP000641803"/>
    </source>
</evidence>
<dbReference type="PANTHER" id="PTHR47506:SF1">
    <property type="entry name" value="HTH-TYPE TRANSCRIPTIONAL REGULATOR YJDC"/>
    <property type="match status" value="1"/>
</dbReference>
<dbReference type="SUPFAM" id="SSF48498">
    <property type="entry name" value="Tetracyclin repressor-like, C-terminal domain"/>
    <property type="match status" value="1"/>
</dbReference>
<keyword evidence="3" id="KW-0804">Transcription</keyword>
<comment type="caution">
    <text evidence="6">The sequence shown here is derived from an EMBL/GenBank/DDBJ whole genome shotgun (WGS) entry which is preliminary data.</text>
</comment>
<dbReference type="EMBL" id="JACSQQ010000004">
    <property type="protein sequence ID" value="MBD7949504.1"/>
    <property type="molecule type" value="Genomic_DNA"/>
</dbReference>
<dbReference type="InterPro" id="IPR009057">
    <property type="entry name" value="Homeodomain-like_sf"/>
</dbReference>
<sequence>MGRSQSFDTTTVVQAARDVFWDQGLDGASLPDLERATGLNRSSLYHAFGSKRGLFDAAVDDYLDTVIRPRLRPLVAAGQDAPGQGSAGSPEAGRAVVTYFDRLASAVGQLPSDSPRLGCLLVGCATGAAGHDEALRAAVDAYRAELTDALVGALRAADPALADDVVEQRARLLLSLQLSALALARVNQDEAVAMLHAARGQAAEWVPRDA</sequence>
<dbReference type="SUPFAM" id="SSF46689">
    <property type="entry name" value="Homeodomain-like"/>
    <property type="match status" value="1"/>
</dbReference>
<evidence type="ECO:0000313" key="6">
    <source>
        <dbReference type="EMBL" id="MBD7949504.1"/>
    </source>
</evidence>
<evidence type="ECO:0000259" key="5">
    <source>
        <dbReference type="PROSITE" id="PS50977"/>
    </source>
</evidence>
<dbReference type="PROSITE" id="PS50977">
    <property type="entry name" value="HTH_TETR_2"/>
    <property type="match status" value="1"/>
</dbReference>
<keyword evidence="1" id="KW-0805">Transcription regulation</keyword>
<name>A0ABR8RNX9_9CELL</name>
<dbReference type="InterPro" id="IPR001647">
    <property type="entry name" value="HTH_TetR"/>
</dbReference>
<evidence type="ECO:0000256" key="1">
    <source>
        <dbReference type="ARBA" id="ARBA00023015"/>
    </source>
</evidence>
<evidence type="ECO:0000256" key="2">
    <source>
        <dbReference type="ARBA" id="ARBA00023125"/>
    </source>
</evidence>
<dbReference type="RefSeq" id="WP_191794840.1">
    <property type="nucleotide sequence ID" value="NZ_JACSQQ010000004.1"/>
</dbReference>
<dbReference type="InterPro" id="IPR036271">
    <property type="entry name" value="Tet_transcr_reg_TetR-rel_C_sf"/>
</dbReference>
<feature type="domain" description="HTH tetR-type" evidence="5">
    <location>
        <begin position="6"/>
        <end position="66"/>
    </location>
</feature>
<keyword evidence="7" id="KW-1185">Reference proteome</keyword>